<dbReference type="GO" id="GO:0015629">
    <property type="term" value="C:actin cytoskeleton"/>
    <property type="evidence" value="ECO:0007669"/>
    <property type="project" value="TreeGrafter"/>
</dbReference>
<feature type="compositionally biased region" description="Basic and acidic residues" evidence="5">
    <location>
        <begin position="1038"/>
        <end position="1067"/>
    </location>
</feature>
<evidence type="ECO:0000313" key="6">
    <source>
        <dbReference type="RefSeq" id="XP_028138707.1"/>
    </source>
</evidence>
<protein>
    <submittedName>
        <fullName evidence="6 7">Uncharacterized protein LOC114333079 isoform X1</fullName>
    </submittedName>
</protein>
<feature type="region of interest" description="Disordered" evidence="5">
    <location>
        <begin position="1394"/>
        <end position="1469"/>
    </location>
</feature>
<evidence type="ECO:0000256" key="3">
    <source>
        <dbReference type="ARBA" id="ARBA00022553"/>
    </source>
</evidence>
<feature type="compositionally biased region" description="Basic and acidic residues" evidence="5">
    <location>
        <begin position="35"/>
        <end position="49"/>
    </location>
</feature>
<feature type="compositionally biased region" description="Polar residues" evidence="5">
    <location>
        <begin position="92"/>
        <end position="103"/>
    </location>
</feature>
<dbReference type="OrthoDB" id="300641at2759"/>
<organism evidence="6">
    <name type="scientific">Diabrotica virgifera virgifera</name>
    <name type="common">western corn rootworm</name>
    <dbReference type="NCBI Taxonomy" id="50390"/>
    <lineage>
        <taxon>Eukaryota</taxon>
        <taxon>Metazoa</taxon>
        <taxon>Ecdysozoa</taxon>
        <taxon>Arthropoda</taxon>
        <taxon>Hexapoda</taxon>
        <taxon>Insecta</taxon>
        <taxon>Pterygota</taxon>
        <taxon>Neoptera</taxon>
        <taxon>Endopterygota</taxon>
        <taxon>Coleoptera</taxon>
        <taxon>Polyphaga</taxon>
        <taxon>Cucujiformia</taxon>
        <taxon>Chrysomeloidea</taxon>
        <taxon>Chrysomelidae</taxon>
        <taxon>Galerucinae</taxon>
        <taxon>Diabroticina</taxon>
        <taxon>Diabroticites</taxon>
        <taxon>Diabrotica</taxon>
    </lineage>
</organism>
<feature type="compositionally biased region" description="Basic and acidic residues" evidence="5">
    <location>
        <begin position="1076"/>
        <end position="1087"/>
    </location>
</feature>
<dbReference type="RefSeq" id="XP_028138715.1">
    <property type="nucleotide sequence ID" value="XM_028282914.1"/>
</dbReference>
<reference evidence="6 7" key="1">
    <citation type="submission" date="2025-04" db="UniProtKB">
        <authorList>
            <consortium name="RefSeq"/>
        </authorList>
    </citation>
    <scope>IDENTIFICATION</scope>
    <source>
        <tissue evidence="6 7">Whole insect</tissue>
    </source>
</reference>
<dbReference type="RefSeq" id="XP_028138707.1">
    <property type="nucleotide sequence ID" value="XM_028282906.1"/>
</dbReference>
<dbReference type="PANTHER" id="PTHR24217:SF0">
    <property type="entry name" value="PDZ DOMAIN-CONTAINING PROTEIN"/>
    <property type="match status" value="1"/>
</dbReference>
<accession>A0A6P7FVD4</accession>
<dbReference type="GO" id="GO:0030018">
    <property type="term" value="C:Z disc"/>
    <property type="evidence" value="ECO:0007669"/>
    <property type="project" value="TreeGrafter"/>
</dbReference>
<dbReference type="GO" id="GO:0005634">
    <property type="term" value="C:nucleus"/>
    <property type="evidence" value="ECO:0007669"/>
    <property type="project" value="TreeGrafter"/>
</dbReference>
<evidence type="ECO:0000256" key="1">
    <source>
        <dbReference type="ARBA" id="ARBA00004496"/>
    </source>
</evidence>
<feature type="region of interest" description="Disordered" evidence="5">
    <location>
        <begin position="1"/>
        <end position="49"/>
    </location>
</feature>
<gene>
    <name evidence="6 7" type="primary">LOC114333079</name>
</gene>
<feature type="compositionally biased region" description="Polar residues" evidence="5">
    <location>
        <begin position="68"/>
        <end position="83"/>
    </location>
</feature>
<evidence type="ECO:0000256" key="2">
    <source>
        <dbReference type="ARBA" id="ARBA00022490"/>
    </source>
</evidence>
<feature type="compositionally biased region" description="Polar residues" evidence="5">
    <location>
        <begin position="1450"/>
        <end position="1469"/>
    </location>
</feature>
<feature type="region of interest" description="Disordered" evidence="5">
    <location>
        <begin position="63"/>
        <end position="105"/>
    </location>
</feature>
<feature type="compositionally biased region" description="Polar residues" evidence="5">
    <location>
        <begin position="681"/>
        <end position="699"/>
    </location>
</feature>
<dbReference type="GO" id="GO:0003779">
    <property type="term" value="F:actin binding"/>
    <property type="evidence" value="ECO:0007669"/>
    <property type="project" value="TreeGrafter"/>
</dbReference>
<proteinExistence type="inferred from homology"/>
<dbReference type="PANTHER" id="PTHR24217">
    <property type="entry name" value="PUTATIVE-RELATED"/>
    <property type="match status" value="1"/>
</dbReference>
<feature type="compositionally biased region" description="Acidic residues" evidence="5">
    <location>
        <begin position="23"/>
        <end position="32"/>
    </location>
</feature>
<comment type="subcellular location">
    <subcellularLocation>
        <location evidence="1">Cytoplasm</location>
    </subcellularLocation>
</comment>
<name>A0A6P7FVD4_DIAVI</name>
<comment type="similarity">
    <text evidence="4">Belongs to the synaptopodin family.</text>
</comment>
<dbReference type="InterPro" id="IPR051976">
    <property type="entry name" value="Synaptopodin_domain"/>
</dbReference>
<evidence type="ECO:0000256" key="4">
    <source>
        <dbReference type="ARBA" id="ARBA00038161"/>
    </source>
</evidence>
<feature type="region of interest" description="Disordered" evidence="5">
    <location>
        <begin position="681"/>
        <end position="700"/>
    </location>
</feature>
<keyword evidence="3" id="KW-0597">Phosphoprotein</keyword>
<feature type="region of interest" description="Disordered" evidence="5">
    <location>
        <begin position="1026"/>
        <end position="1093"/>
    </location>
</feature>
<dbReference type="GO" id="GO:0032233">
    <property type="term" value="P:positive regulation of actin filament bundle assembly"/>
    <property type="evidence" value="ECO:0007669"/>
    <property type="project" value="TreeGrafter"/>
</dbReference>
<feature type="compositionally biased region" description="Polar residues" evidence="5">
    <location>
        <begin position="1409"/>
        <end position="1432"/>
    </location>
</feature>
<sequence length="1516" mass="170202">MSKSQVAIPENKTVALGAGNREEEIEETEETTLSETHKDLGHTQVAEKKATFDSTIDKSIVEDHRQQQIHSTKNVQQSESVEVSANKKPETTESNLEASSVPLSNLGYDRVGPIKTFEPLQPFAPLQFELPQSFELVKQANSSLQKSEYSHNQDEQANIAPQSERKLVIPELKIDSPTVIEKQTKVYDIPIQQELYTEPELPKPYEAPRLPQVPKISEVPKVTEIPLFPELRLSSEVSSSTQSNIFETLGYTPVQPLAPLDINSLFSPVQSQQNGNKSEIKDGNIRNSLKEILSDLDQYAEKNEALRRCTEEINIHSRNGQDENAPPKPPINLEKIFTPADGEQIKPTKCRKVFASSAFYEKGFHPTVEDQIKLANRISSSLSDISNKSSKGQSMYVKRMKRSVKWVHEGEGRGGFNGQELGSSDGTPKDPLKLVMNPHGQVHDINSLRKQGYNVEPALLSPEIAQEIVKGLNSPKGKGAELFAKRRKRSEKWVVGETNGTRQTPIPEIVPAPVPLVSPLAPPTPSVNIPPPTYLPESAERLQHKQKLDGIQEKFSRPRVKLIKSPWDAALETGSVDAAFVEEPTWPTKGNYVAPAVNSYEAALKNDSLANWSVPKSNDQKMYAQNPSYNSNSINKIIDGYQKGSSNVDVYKPTMPQGWATHKQFGSQKYCQITTKKVSASKTTRQRTSPVQTNNSVVSEGQEVKQAAETQAVSFVSEQTAGTETSISAECQESSYSNVTETAQSECNWSYNNDISLPPTIQPYDVEETIQPNEVEESKDSNRIVPYKIPNIFSYLDTSRDSTAYRPVSPLPASKSESQEPTKKIPEFSFALADPSTRVLESSFSNTSANARSLQSEIFESQGHFNASRSCSPFPIYVPKYEPPPAEPLEPISVVEEKPSTKIIVEPVRQKDPRHEEQVKKMAMSANKGREETLMLQKGCFNEFREKKISKNQKTIDAFSGPIQFLDNDIPDMADDKSKDANSKESISINSSSITSNLEICNISSIEEDAKVTTIKETKIEESIGDERAVIDNSNNQKQEETVTKMQKENVVKKQEEIATKKTEEKPKPKRPSPLRSDEPRKFRKPPETVAGAKPVFGQIDNNEFQKAILGRQQSIKAKRSRQNQANEVNLTRSNGIEPQIKVENNIFNQEEVQLTVVEPRAKYERTAVSKREEIGHDSKLAAEIKNKEMAQVEMIYPSEHEEIEKINYAQEREIHIDFQKVGDEIIFPNLPIEPQAFSTFQEFIQNQYQEQLQSSSQYTDADSDQEEYRKIPVKSLIQNFEQSAMPTMKYKQLKDPLPDVVEKFIPYNISNSRSVESFSSSNTKLETSQSDVSLQRSYDMVETSREMEATVYHVANVEVKSQYFPPDQSRIQVIEPSENSSFCKYISPSSSIAPKPNSTFQPIDPNEDFSNGYNEGSNTLPRTKPKSTASPTYKPPGSPSVFIPKESPSYFTPSESEPNYNYEPSLQISQAPKPTKILDLHSLQNYNVAPKGWTEAKNYYKPLSFNQPKEMYSDF</sequence>
<evidence type="ECO:0000256" key="5">
    <source>
        <dbReference type="SAM" id="MobiDB-lite"/>
    </source>
</evidence>
<dbReference type="KEGG" id="dvv:114333079"/>
<keyword evidence="2" id="KW-0963">Cytoplasm</keyword>
<evidence type="ECO:0000313" key="7">
    <source>
        <dbReference type="RefSeq" id="XP_028138715.1"/>
    </source>
</evidence>